<organism evidence="1 2">
    <name type="scientific">Maribellus comscasis</name>
    <dbReference type="NCBI Taxonomy" id="2681766"/>
    <lineage>
        <taxon>Bacteria</taxon>
        <taxon>Pseudomonadati</taxon>
        <taxon>Bacteroidota</taxon>
        <taxon>Bacteroidia</taxon>
        <taxon>Marinilabiliales</taxon>
        <taxon>Prolixibacteraceae</taxon>
        <taxon>Maribellus</taxon>
    </lineage>
</organism>
<dbReference type="AlphaFoldDB" id="A0A6I6K8D0"/>
<evidence type="ECO:0000313" key="2">
    <source>
        <dbReference type="Proteomes" id="UP000428260"/>
    </source>
</evidence>
<sequence>MTFISILGYRKLSENLPSYSVEDTPLLYLLLNYWQAVAGEHLPNTFLRHCNSTKRHREMMGNEGILFLIKARLKGKS</sequence>
<name>A0A6I6K8D0_9BACT</name>
<gene>
    <name evidence="1" type="ORF">GM418_30835</name>
</gene>
<dbReference type="RefSeq" id="WP_158872166.1">
    <property type="nucleotide sequence ID" value="NZ_CP046401.1"/>
</dbReference>
<keyword evidence="2" id="KW-1185">Reference proteome</keyword>
<accession>A0A6I6K8D0</accession>
<dbReference type="EMBL" id="CP046401">
    <property type="protein sequence ID" value="QGY47893.1"/>
    <property type="molecule type" value="Genomic_DNA"/>
</dbReference>
<reference evidence="1 2" key="1">
    <citation type="submission" date="2019-11" db="EMBL/GenBank/DDBJ databases">
        <authorList>
            <person name="Zheng R.K."/>
            <person name="Sun C.M."/>
        </authorList>
    </citation>
    <scope>NUCLEOTIDE SEQUENCE [LARGE SCALE GENOMIC DNA]</scope>
    <source>
        <strain evidence="1 2">WC007</strain>
    </source>
</reference>
<dbReference type="KEGG" id="mcos:GM418_30835"/>
<dbReference type="Proteomes" id="UP000428260">
    <property type="component" value="Chromosome"/>
</dbReference>
<proteinExistence type="predicted"/>
<protein>
    <submittedName>
        <fullName evidence="1">Uncharacterized protein</fullName>
    </submittedName>
</protein>
<evidence type="ECO:0000313" key="1">
    <source>
        <dbReference type="EMBL" id="QGY47893.1"/>
    </source>
</evidence>